<name>A0ABU7MAH2_9ACTN</name>
<keyword evidence="4" id="KW-1185">Reference proteome</keyword>
<comment type="similarity">
    <text evidence="1">Belongs to the UPF0312 family.</text>
</comment>
<dbReference type="Gene3D" id="2.40.128.110">
    <property type="entry name" value="Lipid/polyisoprenoid-binding, YceI-like"/>
    <property type="match status" value="1"/>
</dbReference>
<feature type="domain" description="Lipid/polyisoprenoid-binding YceI-like" evidence="2">
    <location>
        <begin position="5"/>
        <end position="180"/>
    </location>
</feature>
<dbReference type="SUPFAM" id="SSF101874">
    <property type="entry name" value="YceI-like"/>
    <property type="match status" value="1"/>
</dbReference>
<proteinExistence type="inferred from homology"/>
<dbReference type="Pfam" id="PF04264">
    <property type="entry name" value="YceI"/>
    <property type="match status" value="1"/>
</dbReference>
<dbReference type="SMART" id="SM00867">
    <property type="entry name" value="YceI"/>
    <property type="match status" value="1"/>
</dbReference>
<reference evidence="3 4" key="1">
    <citation type="submission" date="2024-01" db="EMBL/GenBank/DDBJ databases">
        <title>Draft genome sequence of Gordonia sp. LSe1-13.</title>
        <authorList>
            <person name="Suphannarot A."/>
            <person name="Mingma R."/>
        </authorList>
    </citation>
    <scope>NUCLEOTIDE SEQUENCE [LARGE SCALE GENOMIC DNA]</scope>
    <source>
        <strain evidence="3 4">LSe1-13</strain>
    </source>
</reference>
<accession>A0ABU7MAH2</accession>
<gene>
    <name evidence="3" type="ORF">VZC37_07125</name>
</gene>
<dbReference type="EMBL" id="JAZDUF010000002">
    <property type="protein sequence ID" value="MEE3850099.1"/>
    <property type="molecule type" value="Genomic_DNA"/>
</dbReference>
<dbReference type="Proteomes" id="UP001347146">
    <property type="component" value="Unassembled WGS sequence"/>
</dbReference>
<evidence type="ECO:0000259" key="2">
    <source>
        <dbReference type="SMART" id="SM00867"/>
    </source>
</evidence>
<sequence length="181" mass="19549">MNDTVLRLGDADGSVTIRTDVAGRAARTGHRLTIGMQRWSATVNWRHDQPVRLEATLATEALQVRAGEGGLTPMTGAEKVLARTNALKSLHSGEFPGIAYESTTLAPVADGYRVDGTLTILGHRRAHPLDLRVVDTADGHEVATETTIRQTDFGIKPFSLMMGTLKVVDEVVVAITVRVPR</sequence>
<comment type="caution">
    <text evidence="3">The sequence shown here is derived from an EMBL/GenBank/DDBJ whole genome shotgun (WGS) entry which is preliminary data.</text>
</comment>
<evidence type="ECO:0000313" key="3">
    <source>
        <dbReference type="EMBL" id="MEE3850099.1"/>
    </source>
</evidence>
<organism evidence="3 4">
    <name type="scientific">Gordonia sesuvii</name>
    <dbReference type="NCBI Taxonomy" id="3116777"/>
    <lineage>
        <taxon>Bacteria</taxon>
        <taxon>Bacillati</taxon>
        <taxon>Actinomycetota</taxon>
        <taxon>Actinomycetes</taxon>
        <taxon>Mycobacteriales</taxon>
        <taxon>Gordoniaceae</taxon>
        <taxon>Gordonia</taxon>
    </lineage>
</organism>
<evidence type="ECO:0000256" key="1">
    <source>
        <dbReference type="ARBA" id="ARBA00008812"/>
    </source>
</evidence>
<evidence type="ECO:0000313" key="4">
    <source>
        <dbReference type="Proteomes" id="UP001347146"/>
    </source>
</evidence>
<protein>
    <submittedName>
        <fullName evidence="3">YceI family protein</fullName>
    </submittedName>
</protein>
<dbReference type="InterPro" id="IPR007372">
    <property type="entry name" value="Lipid/polyisoprenoid-bd_YceI"/>
</dbReference>
<dbReference type="InterPro" id="IPR036761">
    <property type="entry name" value="TTHA0802/YceI-like_sf"/>
</dbReference>
<dbReference type="RefSeq" id="WP_330431783.1">
    <property type="nucleotide sequence ID" value="NZ_JAZDUF010000002.1"/>
</dbReference>